<evidence type="ECO:0000313" key="1">
    <source>
        <dbReference type="EMBL" id="ORD93254.1"/>
    </source>
</evidence>
<dbReference type="Gene3D" id="3.40.50.1000">
    <property type="entry name" value="HAD superfamily/HAD-like"/>
    <property type="match status" value="1"/>
</dbReference>
<dbReference type="PANTHER" id="PTHR47438">
    <property type="entry name" value="PHOSPHATE METABOLISM PROTEIN 8-RELATED"/>
    <property type="match status" value="1"/>
</dbReference>
<accession>A0A1Y1S4F1</accession>
<evidence type="ECO:0000313" key="2">
    <source>
        <dbReference type="Proteomes" id="UP000192639"/>
    </source>
</evidence>
<comment type="caution">
    <text evidence="1">The sequence shown here is derived from an EMBL/GenBank/DDBJ whole genome shotgun (WGS) entry which is preliminary data.</text>
</comment>
<dbReference type="InterPro" id="IPR052791">
    <property type="entry name" value="SSM1_domain"/>
</dbReference>
<protein>
    <submittedName>
        <fullName evidence="1">YAI5</fullName>
    </submittedName>
</protein>
<dbReference type="GO" id="GO:0008252">
    <property type="term" value="F:nucleotidase activity"/>
    <property type="evidence" value="ECO:0007669"/>
    <property type="project" value="TreeGrafter"/>
</dbReference>
<proteinExistence type="predicted"/>
<dbReference type="InterPro" id="IPR023214">
    <property type="entry name" value="HAD_sf"/>
</dbReference>
<dbReference type="PANTHER" id="PTHR47438:SF1">
    <property type="entry name" value="PHOSPHATE METABOLISM PROTEIN 8-RELATED"/>
    <property type="match status" value="1"/>
</dbReference>
<dbReference type="VEuPathDB" id="MicrosporidiaDB:ECANGB1_485"/>
<dbReference type="OrthoDB" id="2195201at2759"/>
<dbReference type="Proteomes" id="UP000192639">
    <property type="component" value="Unassembled WGS sequence"/>
</dbReference>
<organism evidence="1 2">
    <name type="scientific">Enterospora canceri</name>
    <dbReference type="NCBI Taxonomy" id="1081671"/>
    <lineage>
        <taxon>Eukaryota</taxon>
        <taxon>Fungi</taxon>
        <taxon>Fungi incertae sedis</taxon>
        <taxon>Microsporidia</taxon>
        <taxon>Enterocytozoonidae</taxon>
        <taxon>Enterospora</taxon>
    </lineage>
</organism>
<dbReference type="SUPFAM" id="SSF56784">
    <property type="entry name" value="HAD-like"/>
    <property type="match status" value="1"/>
</dbReference>
<dbReference type="Pfam" id="PF00702">
    <property type="entry name" value="Hydrolase"/>
    <property type="match status" value="1"/>
</dbReference>
<dbReference type="GO" id="GO:0006206">
    <property type="term" value="P:pyrimidine nucleobase metabolic process"/>
    <property type="evidence" value="ECO:0007669"/>
    <property type="project" value="TreeGrafter"/>
</dbReference>
<keyword evidence="2" id="KW-1185">Reference proteome</keyword>
<dbReference type="GO" id="GO:0009166">
    <property type="term" value="P:nucleotide catabolic process"/>
    <property type="evidence" value="ECO:0007669"/>
    <property type="project" value="TreeGrafter"/>
</dbReference>
<dbReference type="InterPro" id="IPR036412">
    <property type="entry name" value="HAD-like_sf"/>
</dbReference>
<gene>
    <name evidence="1" type="primary">YAI5</name>
    <name evidence="1" type="ORF">ECANGB1_485</name>
</gene>
<reference evidence="1 2" key="1">
    <citation type="journal article" date="2017" name="Environ. Microbiol.">
        <title>Decay of the glycolytic pathway and adaptation to intranuclear parasitism within Enterocytozoonidae microsporidia.</title>
        <authorList>
            <person name="Wiredu Boakye D."/>
            <person name="Jaroenlak P."/>
            <person name="Prachumwat A."/>
            <person name="Williams T.A."/>
            <person name="Bateman K.S."/>
            <person name="Itsathitphaisarn O."/>
            <person name="Sritunyalucksana K."/>
            <person name="Paszkiewicz K.H."/>
            <person name="Moore K.A."/>
            <person name="Stentiford G.D."/>
            <person name="Williams B.A."/>
        </authorList>
    </citation>
    <scope>NUCLEOTIDE SEQUENCE [LARGE SCALE GENOMIC DNA]</scope>
    <source>
        <strain evidence="1 2">GB1</strain>
    </source>
</reference>
<dbReference type="EMBL" id="LWDP01000130">
    <property type="protein sequence ID" value="ORD93254.1"/>
    <property type="molecule type" value="Genomic_DNA"/>
</dbReference>
<dbReference type="AlphaFoldDB" id="A0A1Y1S4F1"/>
<name>A0A1Y1S4F1_9MICR</name>
<sequence>MVKKLNYPIDKFCCTVDAVICDCCPEVDALPCDKYIKRSTEVINKLKGIKQRMFLFTNGTKCRAMKILNLIGLEDVFEKVFCADNAECDYIMKPNPISYSFVEDYLQIVDARKIHFFDDRRKNVVGAKNAGWNGYQVNENLIEQIDKALQQIEVESEKSGLLQKSTQNVVTSCDTKREENELE</sequence>